<dbReference type="InParanoid" id="A0A6I8NW53"/>
<dbReference type="AlphaFoldDB" id="A0A6I8NW53"/>
<dbReference type="FunCoup" id="A0A6I8NW53">
    <property type="interactions" value="167"/>
</dbReference>
<dbReference type="InterPro" id="IPR034452">
    <property type="entry name" value="TM_PVRIG"/>
</dbReference>
<reference evidence="5" key="3">
    <citation type="submission" date="2025-09" db="UniProtKB">
        <authorList>
            <consortium name="Ensembl"/>
        </authorList>
    </citation>
    <scope>IDENTIFICATION</scope>
    <source>
        <strain evidence="5">Glennie</strain>
    </source>
</reference>
<dbReference type="Ensembl" id="ENSOANT00000051608.1">
    <property type="protein sequence ID" value="ENSOANP00000045155.1"/>
    <property type="gene ID" value="ENSOANG00000045698.1"/>
</dbReference>
<evidence type="ECO:0000313" key="5">
    <source>
        <dbReference type="Ensembl" id="ENSOANP00000045155.1"/>
    </source>
</evidence>
<feature type="transmembrane region" description="Helical" evidence="2">
    <location>
        <begin position="156"/>
        <end position="174"/>
    </location>
</feature>
<gene>
    <name evidence="5" type="primary">PVRIG</name>
</gene>
<evidence type="ECO:0000256" key="3">
    <source>
        <dbReference type="SAM" id="SignalP"/>
    </source>
</evidence>
<feature type="compositionally biased region" description="Pro residues" evidence="1">
    <location>
        <begin position="301"/>
        <end position="318"/>
    </location>
</feature>
<feature type="compositionally biased region" description="Pro residues" evidence="1">
    <location>
        <begin position="221"/>
        <end position="236"/>
    </location>
</feature>
<name>A0A6I8NW53_ORNAN</name>
<dbReference type="InterPro" id="IPR057367">
    <property type="entry name" value="Ig_PVRIG"/>
</dbReference>
<dbReference type="PANTHER" id="PTHR39220:SF1">
    <property type="entry name" value="TRANSMEMBRANE PROTEIN PVRIG"/>
    <property type="match status" value="1"/>
</dbReference>
<evidence type="ECO:0000256" key="2">
    <source>
        <dbReference type="SAM" id="Phobius"/>
    </source>
</evidence>
<keyword evidence="2" id="KW-0812">Transmembrane</keyword>
<proteinExistence type="predicted"/>
<keyword evidence="2" id="KW-1133">Transmembrane helix</keyword>
<keyword evidence="6" id="KW-1185">Reference proteome</keyword>
<feature type="compositionally biased region" description="Pro residues" evidence="1">
    <location>
        <begin position="263"/>
        <end position="277"/>
    </location>
</feature>
<organism evidence="5 6">
    <name type="scientific">Ornithorhynchus anatinus</name>
    <name type="common">Duckbill platypus</name>
    <dbReference type="NCBI Taxonomy" id="9258"/>
    <lineage>
        <taxon>Eukaryota</taxon>
        <taxon>Metazoa</taxon>
        <taxon>Chordata</taxon>
        <taxon>Craniata</taxon>
        <taxon>Vertebrata</taxon>
        <taxon>Euteleostomi</taxon>
        <taxon>Mammalia</taxon>
        <taxon>Monotremata</taxon>
        <taxon>Ornithorhynchidae</taxon>
        <taxon>Ornithorhynchus</taxon>
    </lineage>
</organism>
<reference evidence="5 6" key="1">
    <citation type="journal article" date="2008" name="Nature">
        <title>Genome analysis of the platypus reveals unique signatures of evolution.</title>
        <authorList>
            <person name="Warren W.C."/>
            <person name="Hillier L.W."/>
            <person name="Marshall Graves J.A."/>
            <person name="Birney E."/>
            <person name="Ponting C.P."/>
            <person name="Grutzner F."/>
            <person name="Belov K."/>
            <person name="Miller W."/>
            <person name="Clarke L."/>
            <person name="Chinwalla A.T."/>
            <person name="Yang S.P."/>
            <person name="Heger A."/>
            <person name="Locke D.P."/>
            <person name="Miethke P."/>
            <person name="Waters P.D."/>
            <person name="Veyrunes F."/>
            <person name="Fulton L."/>
            <person name="Fulton B."/>
            <person name="Graves T."/>
            <person name="Wallis J."/>
            <person name="Puente X.S."/>
            <person name="Lopez-Otin C."/>
            <person name="Ordonez G.R."/>
            <person name="Eichler E.E."/>
            <person name="Chen L."/>
            <person name="Cheng Z."/>
            <person name="Deakin J.E."/>
            <person name="Alsop A."/>
            <person name="Thompson K."/>
            <person name="Kirby P."/>
            <person name="Papenfuss A.T."/>
            <person name="Wakefield M.J."/>
            <person name="Olender T."/>
            <person name="Lancet D."/>
            <person name="Huttley G.A."/>
            <person name="Smit A.F."/>
            <person name="Pask A."/>
            <person name="Temple-Smith P."/>
            <person name="Batzer M.A."/>
            <person name="Walker J.A."/>
            <person name="Konkel M.K."/>
            <person name="Harris R.S."/>
            <person name="Whittington C.M."/>
            <person name="Wong E.S."/>
            <person name="Gemmell N.J."/>
            <person name="Buschiazzo E."/>
            <person name="Vargas Jentzsch I.M."/>
            <person name="Merkel A."/>
            <person name="Schmitz J."/>
            <person name="Zemann A."/>
            <person name="Churakov G."/>
            <person name="Kriegs J.O."/>
            <person name="Brosius J."/>
            <person name="Murchison E.P."/>
            <person name="Sachidanandam R."/>
            <person name="Smith C."/>
            <person name="Hannon G.J."/>
            <person name="Tsend-Ayush E."/>
            <person name="McMillan D."/>
            <person name="Attenborough R."/>
            <person name="Rens W."/>
            <person name="Ferguson-Smith M."/>
            <person name="Lefevre C.M."/>
            <person name="Sharp J.A."/>
            <person name="Nicholas K.R."/>
            <person name="Ray D.A."/>
            <person name="Kube M."/>
            <person name="Reinhardt R."/>
            <person name="Pringle T.H."/>
            <person name="Taylor J."/>
            <person name="Jones R.C."/>
            <person name="Nixon B."/>
            <person name="Dacheux J.L."/>
            <person name="Niwa H."/>
            <person name="Sekita Y."/>
            <person name="Huang X."/>
            <person name="Stark A."/>
            <person name="Kheradpour P."/>
            <person name="Kellis M."/>
            <person name="Flicek P."/>
            <person name="Chen Y."/>
            <person name="Webber C."/>
            <person name="Hardison R."/>
            <person name="Nelson J."/>
            <person name="Hallsworth-Pepin K."/>
            <person name="Delehaunty K."/>
            <person name="Markovic C."/>
            <person name="Minx P."/>
            <person name="Feng Y."/>
            <person name="Kremitzki C."/>
            <person name="Mitreva M."/>
            <person name="Glasscock J."/>
            <person name="Wylie T."/>
            <person name="Wohldmann P."/>
            <person name="Thiru P."/>
            <person name="Nhan M.N."/>
            <person name="Pohl C.S."/>
            <person name="Smith S.M."/>
            <person name="Hou S."/>
            <person name="Nefedov M."/>
            <person name="de Jong P.J."/>
            <person name="Renfree M.B."/>
            <person name="Mardis E.R."/>
            <person name="Wilson R.K."/>
        </authorList>
    </citation>
    <scope>NUCLEOTIDE SEQUENCE [LARGE SCALE GENOMIC DNA]</scope>
    <source>
        <strain evidence="5 6">Glennie</strain>
    </source>
</reference>
<keyword evidence="3" id="KW-0732">Signal</keyword>
<accession>A0A6I8NW53</accession>
<dbReference type="GeneTree" id="ENSGT00390000017799"/>
<dbReference type="GO" id="GO:0038023">
    <property type="term" value="F:signaling receptor activity"/>
    <property type="evidence" value="ECO:0007669"/>
    <property type="project" value="InterPro"/>
</dbReference>
<keyword evidence="2" id="KW-0472">Membrane</keyword>
<feature type="region of interest" description="Disordered" evidence="1">
    <location>
        <begin position="188"/>
        <end position="336"/>
    </location>
</feature>
<dbReference type="Proteomes" id="UP000002279">
    <property type="component" value="Chromosome X5"/>
</dbReference>
<feature type="domain" description="Transmembrane protein PVRIG immunoglobulin-like" evidence="4">
    <location>
        <begin position="26"/>
        <end position="132"/>
    </location>
</feature>
<evidence type="ECO:0000313" key="6">
    <source>
        <dbReference type="Proteomes" id="UP000002279"/>
    </source>
</evidence>
<dbReference type="PANTHER" id="PTHR39220">
    <property type="entry name" value="TRANSMEMBRANE PROTEIN PVRIG"/>
    <property type="match status" value="1"/>
</dbReference>
<dbReference type="Bgee" id="ENSOANG00000045698">
    <property type="expression patterns" value="Expressed in liver and 3 other cell types or tissues"/>
</dbReference>
<evidence type="ECO:0000256" key="1">
    <source>
        <dbReference type="SAM" id="MobiDB-lite"/>
    </source>
</evidence>
<sequence length="336" mass="35312">MGSPLLPPLLLTLCLGAGVPSEPPPVRVEVREAGGARRLLVRCLFLGRGSVSQVAVSLGGPDGEGGRALALLDPRHGIRRAPAVDASWDSDAGVSLTVERPDPGPPAPPNATFCCKFATFPTGTWEACAHLEEGDASDSPKDGASAPSGVRLRADLLGLLGVSAALLLGCFCLLRHMLRRRLWTPPSLWKAGPWTRTGAKRKGPEGPHTPYVIINMDYFSPPSPPPGPPQPCPPIPSSQTPTPASRPKPPAPRARGPRRPAPRRAPPPPPPPPPPRPGFVSVENRLYHQTPGGRGRTLTPGPDPPTRPRPPSPPPPRPQTENGPGRGLGPKQACRG</sequence>
<reference evidence="5" key="2">
    <citation type="submission" date="2025-08" db="UniProtKB">
        <authorList>
            <consortium name="Ensembl"/>
        </authorList>
    </citation>
    <scope>IDENTIFICATION</scope>
    <source>
        <strain evidence="5">Glennie</strain>
    </source>
</reference>
<dbReference type="OMA" id="IPACGSF"/>
<protein>
    <recommendedName>
        <fullName evidence="4">Transmembrane protein PVRIG immunoglobulin-like domain-containing protein</fullName>
    </recommendedName>
</protein>
<dbReference type="GO" id="GO:0050860">
    <property type="term" value="P:negative regulation of T cell receptor signaling pathway"/>
    <property type="evidence" value="ECO:0007669"/>
    <property type="project" value="InterPro"/>
</dbReference>
<feature type="signal peptide" evidence="3">
    <location>
        <begin position="1"/>
        <end position="21"/>
    </location>
</feature>
<dbReference type="Pfam" id="PF25456">
    <property type="entry name" value="Ig_PVRIG"/>
    <property type="match status" value="1"/>
</dbReference>
<evidence type="ECO:0000259" key="4">
    <source>
        <dbReference type="Pfam" id="PF25456"/>
    </source>
</evidence>
<feature type="chain" id="PRO_5026210937" description="Transmembrane protein PVRIG immunoglobulin-like domain-containing protein" evidence="3">
    <location>
        <begin position="22"/>
        <end position="336"/>
    </location>
</feature>